<dbReference type="OrthoDB" id="25954at2"/>
<accession>A0A126UWC0</accession>
<dbReference type="KEGG" id="hat:RC74_02745"/>
<dbReference type="AlphaFoldDB" id="A0A126UWC0"/>
<dbReference type="SUPFAM" id="SSF46458">
    <property type="entry name" value="Globin-like"/>
    <property type="match status" value="1"/>
</dbReference>
<protein>
    <submittedName>
        <fullName evidence="1">Globin family protein</fullName>
    </submittedName>
</protein>
<dbReference type="InterPro" id="IPR012292">
    <property type="entry name" value="Globin/Proto"/>
</dbReference>
<dbReference type="CDD" id="cd08916">
    <property type="entry name" value="TrHb3_P"/>
    <property type="match status" value="1"/>
</dbReference>
<dbReference type="Gene3D" id="1.10.490.10">
    <property type="entry name" value="Globins"/>
    <property type="match status" value="1"/>
</dbReference>
<keyword evidence="2" id="KW-1185">Reference proteome</keyword>
<dbReference type="InterPro" id="IPR009050">
    <property type="entry name" value="Globin-like_sf"/>
</dbReference>
<organism evidence="1 2">
    <name type="scientific">Falsihalocynthiibacter arcticus</name>
    <dbReference type="NCBI Taxonomy" id="1579316"/>
    <lineage>
        <taxon>Bacteria</taxon>
        <taxon>Pseudomonadati</taxon>
        <taxon>Pseudomonadota</taxon>
        <taxon>Alphaproteobacteria</taxon>
        <taxon>Rhodobacterales</taxon>
        <taxon>Roseobacteraceae</taxon>
        <taxon>Falsihalocynthiibacter</taxon>
    </lineage>
</organism>
<evidence type="ECO:0000313" key="2">
    <source>
        <dbReference type="Proteomes" id="UP000070371"/>
    </source>
</evidence>
<dbReference type="EMBL" id="CP014327">
    <property type="protein sequence ID" value="AML50324.1"/>
    <property type="molecule type" value="Genomic_DNA"/>
</dbReference>
<dbReference type="STRING" id="1579316.RC74_02745"/>
<name>A0A126UWC0_9RHOB</name>
<dbReference type="GO" id="GO:0020037">
    <property type="term" value="F:heme binding"/>
    <property type="evidence" value="ECO:0007669"/>
    <property type="project" value="InterPro"/>
</dbReference>
<reference evidence="1 2" key="1">
    <citation type="submission" date="2016-02" db="EMBL/GenBank/DDBJ databases">
        <title>Complete genome sequence of Halocynthiibacter arcticus PAMC 20958t from arctic marine sediment.</title>
        <authorList>
            <person name="Lee Y.M."/>
            <person name="Baek K."/>
            <person name="Lee H.K."/>
            <person name="Shin S.C."/>
        </authorList>
    </citation>
    <scope>NUCLEOTIDE SEQUENCE [LARGE SCALE GENOMIC DNA]</scope>
    <source>
        <strain evidence="1">PAMC 20958</strain>
    </source>
</reference>
<dbReference type="GO" id="GO:0019825">
    <property type="term" value="F:oxygen binding"/>
    <property type="evidence" value="ECO:0007669"/>
    <property type="project" value="InterPro"/>
</dbReference>
<gene>
    <name evidence="1" type="ORF">RC74_02745</name>
</gene>
<dbReference type="RefSeq" id="WP_039001518.1">
    <property type="nucleotide sequence ID" value="NZ_CP014327.1"/>
</dbReference>
<proteinExistence type="predicted"/>
<sequence length="138" mass="15586">MASKLARFDITPDEIARVVAAFYFRIRADDILGPIFIGRLGNSTEVWRPHEAKIAAFWSNAILFDRAYSGNPMQVHMGVPEIKPEHFALWLELFDNVLEKELKPETAQAFSALAHRIGRGLRMGVQAVRQPKDGPPIF</sequence>
<dbReference type="Proteomes" id="UP000070371">
    <property type="component" value="Chromosome"/>
</dbReference>
<evidence type="ECO:0000313" key="1">
    <source>
        <dbReference type="EMBL" id="AML50324.1"/>
    </source>
</evidence>